<evidence type="ECO:0000256" key="4">
    <source>
        <dbReference type="ARBA" id="ARBA00022679"/>
    </source>
</evidence>
<dbReference type="InterPro" id="IPR005467">
    <property type="entry name" value="His_kinase_dom"/>
</dbReference>
<name>A0A235BHY3_BACVE</name>
<dbReference type="Gene3D" id="3.30.565.10">
    <property type="entry name" value="Histidine kinase-like ATPase, C-terminal domain"/>
    <property type="match status" value="1"/>
</dbReference>
<dbReference type="GO" id="GO:0030435">
    <property type="term" value="P:sporulation resulting in formation of a cellular spore"/>
    <property type="evidence" value="ECO:0007669"/>
    <property type="project" value="UniProtKB-KW"/>
</dbReference>
<dbReference type="PANTHER" id="PTHR43065:SF34">
    <property type="entry name" value="SPORULATION KINASE A"/>
    <property type="match status" value="1"/>
</dbReference>
<evidence type="ECO:0000313" key="12">
    <source>
        <dbReference type="Proteomes" id="UP000587477"/>
    </source>
</evidence>
<feature type="coiled-coil region" evidence="10">
    <location>
        <begin position="10"/>
        <end position="37"/>
    </location>
</feature>
<evidence type="ECO:0000256" key="6">
    <source>
        <dbReference type="ARBA" id="ARBA00022777"/>
    </source>
</evidence>
<dbReference type="EMBL" id="CP063687">
    <property type="protein sequence ID" value="QOY25327.1"/>
    <property type="molecule type" value="Genomic_DNA"/>
</dbReference>
<dbReference type="AlphaFoldDB" id="A0A235BHY3"/>
<dbReference type="Pfam" id="PF00989">
    <property type="entry name" value="PAS"/>
    <property type="match status" value="2"/>
</dbReference>
<keyword evidence="3" id="KW-0597">Phosphoprotein</keyword>
<evidence type="ECO:0000256" key="7">
    <source>
        <dbReference type="ARBA" id="ARBA00022840"/>
    </source>
</evidence>
<evidence type="ECO:0000256" key="1">
    <source>
        <dbReference type="ARBA" id="ARBA00000085"/>
    </source>
</evidence>
<keyword evidence="5" id="KW-0547">Nucleotide-binding</keyword>
<dbReference type="GO" id="GO:0000155">
    <property type="term" value="F:phosphorelay sensor kinase activity"/>
    <property type="evidence" value="ECO:0007669"/>
    <property type="project" value="InterPro"/>
</dbReference>
<dbReference type="SMART" id="SM00091">
    <property type="entry name" value="PAS"/>
    <property type="match status" value="4"/>
</dbReference>
<dbReference type="Pfam" id="PF13426">
    <property type="entry name" value="PAS_9"/>
    <property type="match status" value="1"/>
</dbReference>
<dbReference type="PRINTS" id="PR00344">
    <property type="entry name" value="BCTRLSENSOR"/>
</dbReference>
<protein>
    <recommendedName>
        <fullName evidence="2">histidine kinase</fullName>
        <ecNumber evidence="2">2.7.13.3</ecNumber>
    </recommendedName>
</protein>
<dbReference type="InterPro" id="IPR000014">
    <property type="entry name" value="PAS"/>
</dbReference>
<dbReference type="PROSITE" id="PS50109">
    <property type="entry name" value="HIS_KIN"/>
    <property type="match status" value="1"/>
</dbReference>
<accession>A0A2D3DNN6</accession>
<dbReference type="NCBIfam" id="TIGR00229">
    <property type="entry name" value="sensory_box"/>
    <property type="match status" value="4"/>
</dbReference>
<proteinExistence type="predicted"/>
<keyword evidence="6 11" id="KW-0418">Kinase</keyword>
<dbReference type="InterPro" id="IPR013767">
    <property type="entry name" value="PAS_fold"/>
</dbReference>
<dbReference type="EC" id="2.7.13.3" evidence="2"/>
<evidence type="ECO:0000256" key="2">
    <source>
        <dbReference type="ARBA" id="ARBA00012438"/>
    </source>
</evidence>
<dbReference type="InterPro" id="IPR036890">
    <property type="entry name" value="HATPase_C_sf"/>
</dbReference>
<keyword evidence="9" id="KW-0902">Two-component regulatory system</keyword>
<keyword evidence="4 11" id="KW-0808">Transferase</keyword>
<evidence type="ECO:0000256" key="9">
    <source>
        <dbReference type="ARBA" id="ARBA00023012"/>
    </source>
</evidence>
<dbReference type="SUPFAM" id="SSF55785">
    <property type="entry name" value="PYP-like sensor domain (PAS domain)"/>
    <property type="match status" value="4"/>
</dbReference>
<dbReference type="PANTHER" id="PTHR43065">
    <property type="entry name" value="SENSOR HISTIDINE KINASE"/>
    <property type="match status" value="1"/>
</dbReference>
<gene>
    <name evidence="11" type="primary">kinE</name>
    <name evidence="11" type="ORF">BACVE_000255</name>
</gene>
<dbReference type="GO" id="GO:0005524">
    <property type="term" value="F:ATP binding"/>
    <property type="evidence" value="ECO:0007669"/>
    <property type="project" value="UniProtKB-KW"/>
</dbReference>
<comment type="catalytic activity">
    <reaction evidence="1">
        <text>ATP + protein L-histidine = ADP + protein N-phospho-L-histidine.</text>
        <dbReference type="EC" id="2.7.13.3"/>
    </reaction>
</comment>
<dbReference type="SMART" id="SM00387">
    <property type="entry name" value="HATPase_c"/>
    <property type="match status" value="1"/>
</dbReference>
<dbReference type="SUPFAM" id="SSF47384">
    <property type="entry name" value="Homodimeric domain of signal transducing histidine kinase"/>
    <property type="match status" value="1"/>
</dbReference>
<keyword evidence="8" id="KW-0749">Sporulation</keyword>
<dbReference type="Pfam" id="PF02518">
    <property type="entry name" value="HATPase_c"/>
    <property type="match status" value="1"/>
</dbReference>
<sequence length="739" mass="85231">MAETLDLQTNESLKEQLKRMKEENDRLKSDLNRYHVIMNNTLDAIFICRKEMKIVQANEAAARMMQIEAENLINRSVLDFLYSVPQEELNKAVKKFLKKGHLWKEVPIKLDSGATKYIEFLARDGIGEDYFFVVMRDISSKKILEREFSMNEQLFKDLFDRAVDGIVLFDKDGGFIDANLSFCKSFEIGQNELSHLSLRHFTDGENKKHLKEIWETLRRKGNAKGELPVKLRSGEEKLFEFTITSNLISGFYMSIMRDITEKRLMELKLFKSEERFREIFENAMDAIVIWSDDGKIAKANESACRIFELPMDKLVETNLCTFIVDPQKKYKQIKKKYEKYGEIREEMLFQMANGQFKELEFTSKRTILEGQHLTILRNVSDRKRMEKELRESELKFRKVFNGSMDGKVLFDNQFRIIDANPLASRILGMPDEELRAYTVPDILSLFDIENAGVPARKIDLEGMDNEIPFLLSSSDSRKLEFSFKRNIIQNMNLAIFKDVTEAKELEERLRKSDTLHVVGELAAGIAHEIRNPMTALKGFIQLLQGSIEGEYSLYFNVITSELKRIESIITEFLILAKPQAILYEEKDVTQIMKDTADLLNAQANLVNVQIHLNLTGNIPPIYCEPNQLKQVFINILKNAIEVMPGGGNIYVTIQSSDQDHILISIQDEGTGISEDKLKRLGEPFYTTKDRGTGLGLMVSYKIIEEHQGRIHVESEEGKGTVFHLTLPIRQNTEERRSGE</sequence>
<evidence type="ECO:0000256" key="8">
    <source>
        <dbReference type="ARBA" id="ARBA00022969"/>
    </source>
</evidence>
<dbReference type="GO" id="GO:0006355">
    <property type="term" value="P:regulation of DNA-templated transcription"/>
    <property type="evidence" value="ECO:0007669"/>
    <property type="project" value="InterPro"/>
</dbReference>
<dbReference type="SMART" id="SM00388">
    <property type="entry name" value="HisKA"/>
    <property type="match status" value="1"/>
</dbReference>
<dbReference type="InterPro" id="IPR003661">
    <property type="entry name" value="HisK_dim/P_dom"/>
</dbReference>
<dbReference type="InterPro" id="IPR003594">
    <property type="entry name" value="HATPase_dom"/>
</dbReference>
<evidence type="ECO:0000256" key="5">
    <source>
        <dbReference type="ARBA" id="ARBA00022741"/>
    </source>
</evidence>
<reference evidence="12" key="1">
    <citation type="submission" date="2020-10" db="EMBL/GenBank/DDBJ databases">
        <title>Complete genome sequence of Bacillus velezensis NST6.</title>
        <authorList>
            <person name="Choi J."/>
        </authorList>
    </citation>
    <scope>NUCLEOTIDE SEQUENCE [LARGE SCALE GENOMIC DNA]</scope>
    <source>
        <strain evidence="12">NST6</strain>
    </source>
</reference>
<dbReference type="Proteomes" id="UP000587477">
    <property type="component" value="Chromosome"/>
</dbReference>
<evidence type="ECO:0000313" key="11">
    <source>
        <dbReference type="EMBL" id="QOY25327.1"/>
    </source>
</evidence>
<dbReference type="Pfam" id="PF13188">
    <property type="entry name" value="PAS_8"/>
    <property type="match status" value="1"/>
</dbReference>
<dbReference type="PROSITE" id="PS50112">
    <property type="entry name" value="PAS"/>
    <property type="match status" value="3"/>
</dbReference>
<dbReference type="InterPro" id="IPR035965">
    <property type="entry name" value="PAS-like_dom_sf"/>
</dbReference>
<dbReference type="CDD" id="cd00082">
    <property type="entry name" value="HisKA"/>
    <property type="match status" value="1"/>
</dbReference>
<dbReference type="CDD" id="cd00130">
    <property type="entry name" value="PAS"/>
    <property type="match status" value="2"/>
</dbReference>
<dbReference type="RefSeq" id="WP_014417571.1">
    <property type="nucleotide sequence ID" value="NZ_AP024501.1"/>
</dbReference>
<dbReference type="InterPro" id="IPR036097">
    <property type="entry name" value="HisK_dim/P_sf"/>
</dbReference>
<dbReference type="Gene3D" id="1.10.287.130">
    <property type="match status" value="1"/>
</dbReference>
<evidence type="ECO:0000256" key="3">
    <source>
        <dbReference type="ARBA" id="ARBA00022553"/>
    </source>
</evidence>
<dbReference type="InterPro" id="IPR004358">
    <property type="entry name" value="Sig_transdc_His_kin-like_C"/>
</dbReference>
<keyword evidence="10" id="KW-0175">Coiled coil</keyword>
<organism evidence="11 12">
    <name type="scientific">Bacillus velezensis</name>
    <dbReference type="NCBI Taxonomy" id="492670"/>
    <lineage>
        <taxon>Bacteria</taxon>
        <taxon>Bacillati</taxon>
        <taxon>Bacillota</taxon>
        <taxon>Bacilli</taxon>
        <taxon>Bacillales</taxon>
        <taxon>Bacillaceae</taxon>
        <taxon>Bacillus</taxon>
        <taxon>Bacillus amyloliquefaciens group</taxon>
    </lineage>
</organism>
<dbReference type="Pfam" id="PF00512">
    <property type="entry name" value="HisKA"/>
    <property type="match status" value="1"/>
</dbReference>
<dbReference type="SUPFAM" id="SSF55874">
    <property type="entry name" value="ATPase domain of HSP90 chaperone/DNA topoisomerase II/histidine kinase"/>
    <property type="match status" value="1"/>
</dbReference>
<evidence type="ECO:0000256" key="10">
    <source>
        <dbReference type="SAM" id="Coils"/>
    </source>
</evidence>
<accession>A0A235BHY3</accession>
<dbReference type="FunFam" id="1.10.287.130:FF:000040">
    <property type="entry name" value="PAS domain-containing sensor histidine kinase"/>
    <property type="match status" value="1"/>
</dbReference>
<dbReference type="Gene3D" id="3.30.450.20">
    <property type="entry name" value="PAS domain"/>
    <property type="match status" value="4"/>
</dbReference>
<keyword evidence="7" id="KW-0067">ATP-binding</keyword>
<dbReference type="STRING" id="1155777.BANAU_1267"/>